<dbReference type="AlphaFoldDB" id="A0A2X2CYX2"/>
<comment type="catalytic activity">
    <reaction evidence="5">
        <text>N(2)-acetyl-L-ornithine + 2-oxoglutarate = N-acetyl-L-glutamate 5-semialdehyde + L-glutamate</text>
        <dbReference type="Rhea" id="RHEA:18049"/>
        <dbReference type="ChEBI" id="CHEBI:16810"/>
        <dbReference type="ChEBI" id="CHEBI:29123"/>
        <dbReference type="ChEBI" id="CHEBI:29985"/>
        <dbReference type="ChEBI" id="CHEBI:57805"/>
        <dbReference type="EC" id="2.6.1.11"/>
    </reaction>
</comment>
<comment type="pathway">
    <text evidence="5">Amino-acid biosynthesis; L-arginine biosynthesis; N(2)-acetyl-L-ornithine from L-glutamate: step 4/4.</text>
</comment>
<evidence type="ECO:0000256" key="1">
    <source>
        <dbReference type="ARBA" id="ARBA00022576"/>
    </source>
</evidence>
<evidence type="ECO:0000313" key="7">
    <source>
        <dbReference type="EMBL" id="SPZ13477.1"/>
    </source>
</evidence>
<organism evidence="7 8">
    <name type="scientific">Pseudomonas luteola</name>
    <dbReference type="NCBI Taxonomy" id="47886"/>
    <lineage>
        <taxon>Bacteria</taxon>
        <taxon>Pseudomonadati</taxon>
        <taxon>Pseudomonadota</taxon>
        <taxon>Gammaproteobacteria</taxon>
        <taxon>Pseudomonadales</taxon>
        <taxon>Pseudomonadaceae</taxon>
        <taxon>Pseudomonas</taxon>
    </lineage>
</organism>
<dbReference type="GO" id="GO:0006526">
    <property type="term" value="P:L-arginine biosynthetic process"/>
    <property type="evidence" value="ECO:0007669"/>
    <property type="project" value="UniProtKB-UniRule"/>
</dbReference>
<dbReference type="SUPFAM" id="SSF53383">
    <property type="entry name" value="PLP-dependent transferases"/>
    <property type="match status" value="1"/>
</dbReference>
<dbReference type="NCBIfam" id="NF002325">
    <property type="entry name" value="PRK01278.1"/>
    <property type="match status" value="1"/>
</dbReference>
<evidence type="ECO:0000256" key="4">
    <source>
        <dbReference type="ARBA" id="ARBA00022898"/>
    </source>
</evidence>
<dbReference type="Gene3D" id="3.90.1150.10">
    <property type="entry name" value="Aspartate Aminotransferase, domain 1"/>
    <property type="match status" value="1"/>
</dbReference>
<dbReference type="InterPro" id="IPR015424">
    <property type="entry name" value="PyrdxlP-dep_Trfase"/>
</dbReference>
<evidence type="ECO:0000313" key="9">
    <source>
        <dbReference type="Proteomes" id="UP000626180"/>
    </source>
</evidence>
<dbReference type="CDD" id="cd00610">
    <property type="entry name" value="OAT_like"/>
    <property type="match status" value="1"/>
</dbReference>
<comment type="similarity">
    <text evidence="5">Belongs to the class-III pyridoxal-phosphate-dependent aminotransferase family. ArgD subfamily.</text>
</comment>
<evidence type="ECO:0000256" key="3">
    <source>
        <dbReference type="ARBA" id="ARBA00022679"/>
    </source>
</evidence>
<dbReference type="UniPathway" id="UPA00068">
    <property type="reaction ID" value="UER00109"/>
</dbReference>
<dbReference type="PANTHER" id="PTHR11986:SF79">
    <property type="entry name" value="ACETYLORNITHINE AMINOTRANSFERASE, MITOCHONDRIAL"/>
    <property type="match status" value="1"/>
</dbReference>
<dbReference type="InterPro" id="IPR004636">
    <property type="entry name" value="AcOrn/SuccOrn_fam"/>
</dbReference>
<dbReference type="InterPro" id="IPR015421">
    <property type="entry name" value="PyrdxlP-dep_Trfase_major"/>
</dbReference>
<dbReference type="NCBIfam" id="TIGR00707">
    <property type="entry name" value="argD"/>
    <property type="match status" value="1"/>
</dbReference>
<comment type="caution">
    <text evidence="5">Lacks conserved residue(s) required for the propagation of feature annotation.</text>
</comment>
<dbReference type="Pfam" id="PF00202">
    <property type="entry name" value="Aminotran_3"/>
    <property type="match status" value="1"/>
</dbReference>
<feature type="binding site" evidence="5">
    <location>
        <position position="151"/>
    </location>
    <ligand>
        <name>N(2)-acetyl-L-ornithine</name>
        <dbReference type="ChEBI" id="CHEBI:57805"/>
    </ligand>
</feature>
<comment type="miscellaneous">
    <text evidence="5">May also have succinyldiaminopimelate aminotransferase activity, thus carrying out the corresponding step in lysine biosynthesis.</text>
</comment>
<evidence type="ECO:0000313" key="8">
    <source>
        <dbReference type="Proteomes" id="UP000250443"/>
    </source>
</evidence>
<proteinExistence type="inferred from homology"/>
<feature type="binding site" evidence="5">
    <location>
        <position position="293"/>
    </location>
    <ligand>
        <name>N(2)-acetyl-L-ornithine</name>
        <dbReference type="ChEBI" id="CHEBI:57805"/>
    </ligand>
</feature>
<dbReference type="HAMAP" id="MF_01107">
    <property type="entry name" value="ArgD_aminotrans_3"/>
    <property type="match status" value="1"/>
</dbReference>
<dbReference type="GO" id="GO:0030170">
    <property type="term" value="F:pyridoxal phosphate binding"/>
    <property type="evidence" value="ECO:0007669"/>
    <property type="project" value="InterPro"/>
</dbReference>
<sequence>MTAISSTSTFAFGQTSAFTGSSLPLMQTYSPLTVSFVRGKGTRVWDQQGIEYLDAVAGIAVTNIGHSHPRITQVIQEQADLLMHTSNHYSITWQHELAERLTQLTGMQRVFFGNSGSEANEAAFKLARRYAQHKGVLTPKVVVMENAFHGRSLAMISASDSPSVRNGFGPLINDFVRIPFGDLDALDAVTQRYGDQIVALLIEPIQGEAGVITPPVGYLTALRTHCTRNGWLLMLDEIQSGMGRTGAWFAYQHEGIQPDVVTIAKALANGLPIGACLAAGIAADLFTPGSHGSTFGGNPLVCRVGCAVLDVIEEEGLVLHAAQRGTQLKDRLENRLSHLLQVQAIRGHGLLLGIQLNKPCRSLMQRALDRHRLLINVTRENTIRLLPPLIISEAEVDTLADAIHDLISQEW</sequence>
<name>A0A2X2CYX2_PSELU</name>
<dbReference type="Gene3D" id="3.40.640.10">
    <property type="entry name" value="Type I PLP-dependent aspartate aminotransferase-like (Major domain)"/>
    <property type="match status" value="1"/>
</dbReference>
<evidence type="ECO:0000256" key="5">
    <source>
        <dbReference type="HAMAP-Rule" id="MF_01107"/>
    </source>
</evidence>
<dbReference type="InterPro" id="IPR015422">
    <property type="entry name" value="PyrdxlP-dep_Trfase_small"/>
</dbReference>
<accession>A0A2X2CYX2</accession>
<protein>
    <recommendedName>
        <fullName evidence="5">Acetylornithine aminotransferase</fullName>
        <shortName evidence="5">ACOAT</shortName>
        <ecNumber evidence="5">2.6.1.11</ecNumber>
    </recommendedName>
</protein>
<feature type="binding site" evidence="5">
    <location>
        <begin position="236"/>
        <end position="239"/>
    </location>
    <ligand>
        <name>pyridoxal 5'-phosphate</name>
        <dbReference type="ChEBI" id="CHEBI:597326"/>
    </ligand>
</feature>
<dbReference type="PIRSF" id="PIRSF000521">
    <property type="entry name" value="Transaminase_4ab_Lys_Orn"/>
    <property type="match status" value="1"/>
</dbReference>
<comment type="cofactor">
    <cofactor evidence="5">
        <name>pyridoxal 5'-phosphate</name>
        <dbReference type="ChEBI" id="CHEBI:597326"/>
    </cofactor>
    <text evidence="5">Binds 1 pyridoxal phosphate per subunit.</text>
</comment>
<gene>
    <name evidence="5 7" type="primary">argD</name>
    <name evidence="6" type="ORF">IRZ65_19480</name>
    <name evidence="7" type="ORF">NCTC11842_05221</name>
</gene>
<dbReference type="InterPro" id="IPR049704">
    <property type="entry name" value="Aminotrans_3_PPA_site"/>
</dbReference>
<evidence type="ECO:0000256" key="2">
    <source>
        <dbReference type="ARBA" id="ARBA00022605"/>
    </source>
</evidence>
<dbReference type="PANTHER" id="PTHR11986">
    <property type="entry name" value="AMINOTRANSFERASE CLASS III"/>
    <property type="match status" value="1"/>
</dbReference>
<dbReference type="EMBL" id="JADMCD010000012">
    <property type="protein sequence ID" value="MBF8642854.1"/>
    <property type="molecule type" value="Genomic_DNA"/>
</dbReference>
<dbReference type="GO" id="GO:0042802">
    <property type="term" value="F:identical protein binding"/>
    <property type="evidence" value="ECO:0007669"/>
    <property type="project" value="TreeGrafter"/>
</dbReference>
<comment type="subunit">
    <text evidence="5">Homodimer.</text>
</comment>
<dbReference type="EC" id="2.6.1.11" evidence="5"/>
<reference evidence="6 9" key="2">
    <citation type="submission" date="2020-10" db="EMBL/GenBank/DDBJ databases">
        <title>Genome sequences of Pseudomonas isolates.</title>
        <authorList>
            <person name="Wessels L."/>
            <person name="Reich F."/>
            <person name="Hammerl J."/>
        </authorList>
    </citation>
    <scope>NUCLEOTIDE SEQUENCE [LARGE SCALE GENOMIC DNA]</scope>
    <source>
        <strain evidence="6 9">20-MO00624-0</strain>
    </source>
</reference>
<keyword evidence="3 5" id="KW-0808">Transferase</keyword>
<keyword evidence="5" id="KW-0963">Cytoplasm</keyword>
<feature type="binding site" evidence="5">
    <location>
        <position position="294"/>
    </location>
    <ligand>
        <name>pyridoxal 5'-phosphate</name>
        <dbReference type="ChEBI" id="CHEBI:597326"/>
    </ligand>
</feature>
<dbReference type="GO" id="GO:0005737">
    <property type="term" value="C:cytoplasm"/>
    <property type="evidence" value="ECO:0007669"/>
    <property type="project" value="UniProtKB-SubCell"/>
</dbReference>
<dbReference type="Proteomes" id="UP000626180">
    <property type="component" value="Unassembled WGS sequence"/>
</dbReference>
<keyword evidence="2 5" id="KW-0028">Amino-acid biosynthesis</keyword>
<dbReference type="InterPro" id="IPR050103">
    <property type="entry name" value="Class-III_PLP-dep_AT"/>
</dbReference>
<keyword evidence="4 5" id="KW-0663">Pyridoxal phosphate</keyword>
<keyword evidence="1 5" id="KW-0032">Aminotransferase</keyword>
<keyword evidence="5" id="KW-0055">Arginine biosynthesis</keyword>
<dbReference type="GO" id="GO:0003992">
    <property type="term" value="F:N2-acetyl-L-ornithine:2-oxoglutarate 5-aminotransferase activity"/>
    <property type="evidence" value="ECO:0007669"/>
    <property type="project" value="UniProtKB-UniRule"/>
</dbReference>
<feature type="modified residue" description="N6-(pyridoxal phosphate)lysine" evidence="5">
    <location>
        <position position="265"/>
    </location>
</feature>
<dbReference type="EMBL" id="UAUF01000014">
    <property type="protein sequence ID" value="SPZ13477.1"/>
    <property type="molecule type" value="Genomic_DNA"/>
</dbReference>
<evidence type="ECO:0000313" key="6">
    <source>
        <dbReference type="EMBL" id="MBF8642854.1"/>
    </source>
</evidence>
<dbReference type="FunFam" id="3.40.640.10:FF:000004">
    <property type="entry name" value="Acetylornithine aminotransferase"/>
    <property type="match status" value="1"/>
</dbReference>
<reference evidence="7 8" key="1">
    <citation type="submission" date="2018-06" db="EMBL/GenBank/DDBJ databases">
        <authorList>
            <consortium name="Pathogen Informatics"/>
            <person name="Doyle S."/>
        </authorList>
    </citation>
    <scope>NUCLEOTIDE SEQUENCE [LARGE SCALE GENOMIC DNA]</scope>
    <source>
        <strain evidence="7 8">NCTC11842</strain>
    </source>
</reference>
<comment type="subcellular location">
    <subcellularLocation>
        <location evidence="5">Cytoplasm</location>
    </subcellularLocation>
</comment>
<feature type="binding site" evidence="5">
    <location>
        <position position="148"/>
    </location>
    <ligand>
        <name>pyridoxal 5'-phosphate</name>
        <dbReference type="ChEBI" id="CHEBI:597326"/>
    </ligand>
</feature>
<dbReference type="PROSITE" id="PS00600">
    <property type="entry name" value="AA_TRANSFER_CLASS_3"/>
    <property type="match status" value="1"/>
</dbReference>
<dbReference type="InterPro" id="IPR005814">
    <property type="entry name" value="Aminotrans_3"/>
</dbReference>
<dbReference type="Proteomes" id="UP000250443">
    <property type="component" value="Unassembled WGS sequence"/>
</dbReference>
<keyword evidence="9" id="KW-1185">Reference proteome</keyword>